<keyword evidence="2" id="KW-0472">Membrane</keyword>
<gene>
    <name evidence="3" type="ORF">BGZ70_001673</name>
</gene>
<dbReference type="OrthoDB" id="689350at2759"/>
<feature type="transmembrane region" description="Helical" evidence="2">
    <location>
        <begin position="77"/>
        <end position="97"/>
    </location>
</feature>
<feature type="compositionally biased region" description="Low complexity" evidence="1">
    <location>
        <begin position="27"/>
        <end position="37"/>
    </location>
</feature>
<feature type="region of interest" description="Disordered" evidence="1">
    <location>
        <begin position="161"/>
        <end position="207"/>
    </location>
</feature>
<evidence type="ECO:0000313" key="4">
    <source>
        <dbReference type="Proteomes" id="UP000738359"/>
    </source>
</evidence>
<keyword evidence="4" id="KW-1185">Reference proteome</keyword>
<organism evidence="3 4">
    <name type="scientific">Mortierella alpina</name>
    <name type="common">Oleaginous fungus</name>
    <name type="synonym">Mortierella renispora</name>
    <dbReference type="NCBI Taxonomy" id="64518"/>
    <lineage>
        <taxon>Eukaryota</taxon>
        <taxon>Fungi</taxon>
        <taxon>Fungi incertae sedis</taxon>
        <taxon>Mucoromycota</taxon>
        <taxon>Mortierellomycotina</taxon>
        <taxon>Mortierellomycetes</taxon>
        <taxon>Mortierellales</taxon>
        <taxon>Mortierellaceae</taxon>
        <taxon>Mortierella</taxon>
    </lineage>
</organism>
<proteinExistence type="predicted"/>
<sequence length="207" mass="22428">MATNSTPAKVATSSHPLPRLSKNHGTPSPSSSSSSSPSSWSYLSAAAVGLLSSSCCVIQLVLNIFSIGCAGFSILTPLRPVFITISAGLILYTVYQYRWSSRTAITLAMTLFLTATPEMVALHNQSSLGTLPWNAFSSATLFQPMHQLYYNNPFRTTPVSVPHPPAWSHPSKQEQKQQCQDATDPQTVQSQEPVGSKGFQTEKPLIR</sequence>
<dbReference type="Proteomes" id="UP000738359">
    <property type="component" value="Unassembled WGS sequence"/>
</dbReference>
<protein>
    <submittedName>
        <fullName evidence="3">Uncharacterized protein</fullName>
    </submittedName>
</protein>
<feature type="compositionally biased region" description="Polar residues" evidence="1">
    <location>
        <begin position="1"/>
        <end position="15"/>
    </location>
</feature>
<feature type="transmembrane region" description="Helical" evidence="2">
    <location>
        <begin position="40"/>
        <end position="65"/>
    </location>
</feature>
<name>A0A9P6IW37_MORAP</name>
<evidence type="ECO:0000313" key="3">
    <source>
        <dbReference type="EMBL" id="KAF9949669.1"/>
    </source>
</evidence>
<accession>A0A9P6IW37</accession>
<reference evidence="3" key="1">
    <citation type="journal article" date="2020" name="Fungal Divers.">
        <title>Resolving the Mortierellaceae phylogeny through synthesis of multi-gene phylogenetics and phylogenomics.</title>
        <authorList>
            <person name="Vandepol N."/>
            <person name="Liber J."/>
            <person name="Desiro A."/>
            <person name="Na H."/>
            <person name="Kennedy M."/>
            <person name="Barry K."/>
            <person name="Grigoriev I.V."/>
            <person name="Miller A.N."/>
            <person name="O'Donnell K."/>
            <person name="Stajich J.E."/>
            <person name="Bonito G."/>
        </authorList>
    </citation>
    <scope>NUCLEOTIDE SEQUENCE</scope>
    <source>
        <strain evidence="3">CK1249</strain>
    </source>
</reference>
<keyword evidence="2" id="KW-0812">Transmembrane</keyword>
<feature type="compositionally biased region" description="Polar residues" evidence="1">
    <location>
        <begin position="176"/>
        <end position="193"/>
    </location>
</feature>
<feature type="non-terminal residue" evidence="3">
    <location>
        <position position="207"/>
    </location>
</feature>
<dbReference type="AlphaFoldDB" id="A0A9P6IW37"/>
<keyword evidence="2" id="KW-1133">Transmembrane helix</keyword>
<evidence type="ECO:0000256" key="2">
    <source>
        <dbReference type="SAM" id="Phobius"/>
    </source>
</evidence>
<dbReference type="EMBL" id="JAAAHY010001387">
    <property type="protein sequence ID" value="KAF9949669.1"/>
    <property type="molecule type" value="Genomic_DNA"/>
</dbReference>
<comment type="caution">
    <text evidence="3">The sequence shown here is derived from an EMBL/GenBank/DDBJ whole genome shotgun (WGS) entry which is preliminary data.</text>
</comment>
<feature type="region of interest" description="Disordered" evidence="1">
    <location>
        <begin position="1"/>
        <end position="37"/>
    </location>
</feature>
<evidence type="ECO:0000256" key="1">
    <source>
        <dbReference type="SAM" id="MobiDB-lite"/>
    </source>
</evidence>